<dbReference type="CDD" id="cd06223">
    <property type="entry name" value="PRTases_typeI"/>
    <property type="match status" value="1"/>
</dbReference>
<dbReference type="SUPFAM" id="SSF53271">
    <property type="entry name" value="PRTase-like"/>
    <property type="match status" value="1"/>
</dbReference>
<evidence type="ECO:0000313" key="2">
    <source>
        <dbReference type="Proteomes" id="UP000013049"/>
    </source>
</evidence>
<dbReference type="Gene3D" id="3.40.50.2020">
    <property type="match status" value="1"/>
</dbReference>
<dbReference type="RefSeq" id="WP_004771012.1">
    <property type="nucleotide sequence ID" value="NZ_KB849357.1"/>
</dbReference>
<dbReference type="eggNOG" id="COG1040">
    <property type="taxonomic scope" value="Bacteria"/>
</dbReference>
<reference evidence="1 2" key="1">
    <citation type="submission" date="2013-02" db="EMBL/GenBank/DDBJ databases">
        <title>The Genome Sequence of Acinetobacter sp. NIPH 758.</title>
        <authorList>
            <consortium name="The Broad Institute Genome Sequencing Platform"/>
            <consortium name="The Broad Institute Genome Sequencing Center for Infectious Disease"/>
            <person name="Cerqueira G."/>
            <person name="Feldgarden M."/>
            <person name="Courvalin P."/>
            <person name="Perichon B."/>
            <person name="Grillot-Courvalin C."/>
            <person name="Clermont D."/>
            <person name="Rocha E."/>
            <person name="Yoon E.-J."/>
            <person name="Nemec A."/>
            <person name="Walker B."/>
            <person name="Young S.K."/>
            <person name="Zeng Q."/>
            <person name="Gargeya S."/>
            <person name="Fitzgerald M."/>
            <person name="Haas B."/>
            <person name="Abouelleil A."/>
            <person name="Alvarado L."/>
            <person name="Arachchi H.M."/>
            <person name="Berlin A.M."/>
            <person name="Chapman S.B."/>
            <person name="Dewar J."/>
            <person name="Goldberg J."/>
            <person name="Griggs A."/>
            <person name="Gujja S."/>
            <person name="Hansen M."/>
            <person name="Howarth C."/>
            <person name="Imamovic A."/>
            <person name="Larimer J."/>
            <person name="McCowan C."/>
            <person name="Murphy C."/>
            <person name="Neiman D."/>
            <person name="Pearson M."/>
            <person name="Priest M."/>
            <person name="Roberts A."/>
            <person name="Saif S."/>
            <person name="Shea T."/>
            <person name="Sisk P."/>
            <person name="Sykes S."/>
            <person name="Wortman J."/>
            <person name="Nusbaum C."/>
            <person name="Birren B."/>
        </authorList>
    </citation>
    <scope>NUCLEOTIDE SEQUENCE [LARGE SCALE GENOMIC DNA]</scope>
    <source>
        <strain evidence="1 2">NIPH 758</strain>
    </source>
</reference>
<dbReference type="InterPro" id="IPR036412">
    <property type="entry name" value="HAD-like_sf"/>
</dbReference>
<organism evidence="1 2">
    <name type="scientific">Acinetobacter vivianii</name>
    <dbReference type="NCBI Taxonomy" id="1776742"/>
    <lineage>
        <taxon>Bacteria</taxon>
        <taxon>Pseudomonadati</taxon>
        <taxon>Pseudomonadota</taxon>
        <taxon>Gammaproteobacteria</taxon>
        <taxon>Moraxellales</taxon>
        <taxon>Moraxellaceae</taxon>
        <taxon>Acinetobacter</taxon>
    </lineage>
</organism>
<dbReference type="SUPFAM" id="SSF56784">
    <property type="entry name" value="HAD-like"/>
    <property type="match status" value="1"/>
</dbReference>
<proteinExistence type="predicted"/>
<dbReference type="InterPro" id="IPR000836">
    <property type="entry name" value="PRTase_dom"/>
</dbReference>
<dbReference type="PATRIC" id="fig|1217712.3.peg.1661"/>
<dbReference type="AlphaFoldDB" id="N8WCP7"/>
<dbReference type="Proteomes" id="UP000013049">
    <property type="component" value="Unassembled WGS sequence"/>
</dbReference>
<gene>
    <name evidence="1" type="ORF">F971_01726</name>
</gene>
<dbReference type="eggNOG" id="COG0546">
    <property type="taxonomic scope" value="Bacteria"/>
</dbReference>
<accession>N8WCP7</accession>
<sequence>MAQLKAVVFSLRNVFFNDLDRQLNEDQLKILINLIIHLAHKGVRVILHSNDRWFIRDGNKTLATYLSEATHQDIQYYNKPDHPQMPRKPRADAIPYILYHEKLLPNEIIYVGCNDNDWRACVNAKILFIKANWIKSAAEIPYGFSFDDMAALARFIDICCLQANEHNLINYKDEYIEYYTLSPFSTYKPEFQTYSTSARSTAKKLTYSAEPDFWLMLLIAKIYFSGLYDEINTIITFPGHQPGFGNPIMDDALNTLTKCFRLAYLHDALIRHTASIKSQTARTQGHGHLLGIYNHLNTLRLNSNPVKFGSIKPLKGNPYKNKVILLIDDIATSGYSFDAASLLLKKAGAKRVICFSWLKTINTSLNVSSTSLPDTYPIYNVINNSHEFFIEPNPIQIHYSSIISSSSEGYQMSKLFEDFINWDVKI</sequence>
<dbReference type="InterPro" id="IPR029057">
    <property type="entry name" value="PRTase-like"/>
</dbReference>
<comment type="caution">
    <text evidence="1">The sequence shown here is derived from an EMBL/GenBank/DDBJ whole genome shotgun (WGS) entry which is preliminary data.</text>
</comment>
<name>N8WCP7_9GAMM</name>
<evidence type="ECO:0008006" key="3">
    <source>
        <dbReference type="Google" id="ProtNLM"/>
    </source>
</evidence>
<dbReference type="EMBL" id="APPC01000016">
    <property type="protein sequence ID" value="ENU92739.1"/>
    <property type="molecule type" value="Genomic_DNA"/>
</dbReference>
<protein>
    <recommendedName>
        <fullName evidence="3">Phosphoribosyltransferase domain-containing protein</fullName>
    </recommendedName>
</protein>
<evidence type="ECO:0000313" key="1">
    <source>
        <dbReference type="EMBL" id="ENU92739.1"/>
    </source>
</evidence>
<dbReference type="HOGENOM" id="CLU_663699_0_0_6"/>